<dbReference type="EMBL" id="JADILX010000070">
    <property type="protein sequence ID" value="MBO8485570.1"/>
    <property type="molecule type" value="Genomic_DNA"/>
</dbReference>
<dbReference type="InterPro" id="IPR031815">
    <property type="entry name" value="DUF5074"/>
</dbReference>
<dbReference type="InterPro" id="IPR051200">
    <property type="entry name" value="Host-pathogen_enzymatic-act"/>
</dbReference>
<dbReference type="PANTHER" id="PTHR47197:SF3">
    <property type="entry name" value="DIHYDRO-HEME D1 DEHYDROGENASE"/>
    <property type="match status" value="1"/>
</dbReference>
<name>A0A9D9NR89_9BACT</name>
<dbReference type="AlphaFoldDB" id="A0A9D9NR89"/>
<proteinExistence type="predicted"/>
<dbReference type="SUPFAM" id="SSF63825">
    <property type="entry name" value="YWTD domain"/>
    <property type="match status" value="1"/>
</dbReference>
<reference evidence="1" key="2">
    <citation type="journal article" date="2021" name="PeerJ">
        <title>Extensive microbial diversity within the chicken gut microbiome revealed by metagenomics and culture.</title>
        <authorList>
            <person name="Gilroy R."/>
            <person name="Ravi A."/>
            <person name="Getino M."/>
            <person name="Pursley I."/>
            <person name="Horton D.L."/>
            <person name="Alikhan N.F."/>
            <person name="Baker D."/>
            <person name="Gharbi K."/>
            <person name="Hall N."/>
            <person name="Watson M."/>
            <person name="Adriaenssens E.M."/>
            <person name="Foster-Nyarko E."/>
            <person name="Jarju S."/>
            <person name="Secka A."/>
            <person name="Antonio M."/>
            <person name="Oren A."/>
            <person name="Chaudhuri R.R."/>
            <person name="La Ragione R."/>
            <person name="Hildebrand F."/>
            <person name="Pallen M.J."/>
        </authorList>
    </citation>
    <scope>NUCLEOTIDE SEQUENCE</scope>
    <source>
        <strain evidence="1">B2-16538</strain>
    </source>
</reference>
<accession>A0A9D9NR89</accession>
<gene>
    <name evidence="1" type="ORF">IAB78_03995</name>
</gene>
<dbReference type="PANTHER" id="PTHR47197">
    <property type="entry name" value="PROTEIN NIRF"/>
    <property type="match status" value="1"/>
</dbReference>
<comment type="caution">
    <text evidence="1">The sequence shown here is derived from an EMBL/GenBank/DDBJ whole genome shotgun (WGS) entry which is preliminary data.</text>
</comment>
<protein>
    <submittedName>
        <fullName evidence="1">YncE family protein</fullName>
    </submittedName>
</protein>
<dbReference type="Gene3D" id="2.130.10.10">
    <property type="entry name" value="YVTN repeat-like/Quinoprotein amine dehydrogenase"/>
    <property type="match status" value="1"/>
</dbReference>
<evidence type="ECO:0000313" key="1">
    <source>
        <dbReference type="EMBL" id="MBO8485570.1"/>
    </source>
</evidence>
<dbReference type="Proteomes" id="UP000823750">
    <property type="component" value="Unassembled WGS sequence"/>
</dbReference>
<evidence type="ECO:0000313" key="2">
    <source>
        <dbReference type="Proteomes" id="UP000823750"/>
    </source>
</evidence>
<reference evidence="1" key="1">
    <citation type="submission" date="2020-10" db="EMBL/GenBank/DDBJ databases">
        <authorList>
            <person name="Gilroy R."/>
        </authorList>
    </citation>
    <scope>NUCLEOTIDE SEQUENCE</scope>
    <source>
        <strain evidence="1">B2-16538</strain>
    </source>
</reference>
<dbReference type="InterPro" id="IPR015943">
    <property type="entry name" value="WD40/YVTN_repeat-like_dom_sf"/>
</dbReference>
<sequence length="337" mass="36933">MKQDDFNGGDFDGHSVKGFFIINEGTYASGNASLSWHDTGTGETLDNVFYGANGIPLGDTAQSMTISGDTGWIVVNNSKVIFAVDMADMRLKGSITGFTSPRNMMVLSDTKAYVTEMYDNRIVIVNPRTYEIAGYIETGCSTEQMILHDGYVYVNFWSSGNMILKIDPVSDTVVDKMEVGLQPCGMALDTNNRLWVLSDGSAGWTDNPAGHETPSLCMIDLETFTIEKKYVFDGYESVNYSAPSDLHIDGTGTILYWMDGGVWKMGITAASLPDKPLIHSTGDQSFYSMTIDPENGDIFVGDAIDYSQNGKVYRYSSDGTLLEKFGAGICPGDFCWY</sequence>
<dbReference type="Pfam" id="PF16819">
    <property type="entry name" value="DUF5074"/>
    <property type="match status" value="1"/>
</dbReference>
<organism evidence="1 2">
    <name type="scientific">Candidatus Cryptobacteroides excrementavium</name>
    <dbReference type="NCBI Taxonomy" id="2840759"/>
    <lineage>
        <taxon>Bacteria</taxon>
        <taxon>Pseudomonadati</taxon>
        <taxon>Bacteroidota</taxon>
        <taxon>Bacteroidia</taxon>
        <taxon>Bacteroidales</taxon>
        <taxon>Candidatus Cryptobacteroides</taxon>
    </lineage>
</organism>